<dbReference type="OrthoDB" id="5230585at2759"/>
<evidence type="ECO:0000259" key="1">
    <source>
        <dbReference type="Pfam" id="PF07985"/>
    </source>
</evidence>
<dbReference type="Pfam" id="PF07985">
    <property type="entry name" value="SRR1"/>
    <property type="match status" value="1"/>
</dbReference>
<evidence type="ECO:0000313" key="3">
    <source>
        <dbReference type="Proteomes" id="UP000188318"/>
    </source>
</evidence>
<reference evidence="3" key="1">
    <citation type="journal article" date="2017" name="Genome Biol.">
        <title>Comparative genomics reveals high biological diversity and specific adaptations in the industrially and medically important fungal genus Aspergillus.</title>
        <authorList>
            <person name="de Vries R.P."/>
            <person name="Riley R."/>
            <person name="Wiebenga A."/>
            <person name="Aguilar-Osorio G."/>
            <person name="Amillis S."/>
            <person name="Uchima C.A."/>
            <person name="Anderluh G."/>
            <person name="Asadollahi M."/>
            <person name="Askin M."/>
            <person name="Barry K."/>
            <person name="Battaglia E."/>
            <person name="Bayram O."/>
            <person name="Benocci T."/>
            <person name="Braus-Stromeyer S.A."/>
            <person name="Caldana C."/>
            <person name="Canovas D."/>
            <person name="Cerqueira G.C."/>
            <person name="Chen F."/>
            <person name="Chen W."/>
            <person name="Choi C."/>
            <person name="Clum A."/>
            <person name="Dos Santos R.A."/>
            <person name="Damasio A.R."/>
            <person name="Diallinas G."/>
            <person name="Emri T."/>
            <person name="Fekete E."/>
            <person name="Flipphi M."/>
            <person name="Freyberg S."/>
            <person name="Gallo A."/>
            <person name="Gournas C."/>
            <person name="Habgood R."/>
            <person name="Hainaut M."/>
            <person name="Harispe M.L."/>
            <person name="Henrissat B."/>
            <person name="Hilden K.S."/>
            <person name="Hope R."/>
            <person name="Hossain A."/>
            <person name="Karabika E."/>
            <person name="Karaffa L."/>
            <person name="Karanyi Z."/>
            <person name="Krasevec N."/>
            <person name="Kuo A."/>
            <person name="Kusch H."/>
            <person name="LaButti K."/>
            <person name="Lagendijk E.L."/>
            <person name="Lapidus A."/>
            <person name="Levasseur A."/>
            <person name="Lindquist E."/>
            <person name="Lipzen A."/>
            <person name="Logrieco A.F."/>
            <person name="MacCabe A."/>
            <person name="Maekelae M.R."/>
            <person name="Malavazi I."/>
            <person name="Melin P."/>
            <person name="Meyer V."/>
            <person name="Mielnichuk N."/>
            <person name="Miskei M."/>
            <person name="Molnar A.P."/>
            <person name="Mule G."/>
            <person name="Ngan C.Y."/>
            <person name="Orejas M."/>
            <person name="Orosz E."/>
            <person name="Ouedraogo J.P."/>
            <person name="Overkamp K.M."/>
            <person name="Park H.-S."/>
            <person name="Perrone G."/>
            <person name="Piumi F."/>
            <person name="Punt P.J."/>
            <person name="Ram A.F."/>
            <person name="Ramon A."/>
            <person name="Rauscher S."/>
            <person name="Record E."/>
            <person name="Riano-Pachon D.M."/>
            <person name="Robert V."/>
            <person name="Roehrig J."/>
            <person name="Ruller R."/>
            <person name="Salamov A."/>
            <person name="Salih N.S."/>
            <person name="Samson R.A."/>
            <person name="Sandor E."/>
            <person name="Sanguinetti M."/>
            <person name="Schuetze T."/>
            <person name="Sepcic K."/>
            <person name="Shelest E."/>
            <person name="Sherlock G."/>
            <person name="Sophianopoulou V."/>
            <person name="Squina F.M."/>
            <person name="Sun H."/>
            <person name="Susca A."/>
            <person name="Todd R.B."/>
            <person name="Tsang A."/>
            <person name="Unkles S.E."/>
            <person name="van de Wiele N."/>
            <person name="van Rossen-Uffink D."/>
            <person name="Oliveira J.V."/>
            <person name="Vesth T.C."/>
            <person name="Visser J."/>
            <person name="Yu J.-H."/>
            <person name="Zhou M."/>
            <person name="Andersen M.R."/>
            <person name="Archer D.B."/>
            <person name="Baker S.E."/>
            <person name="Benoit I."/>
            <person name="Brakhage A.A."/>
            <person name="Braus G.H."/>
            <person name="Fischer R."/>
            <person name="Frisvad J.C."/>
            <person name="Goldman G.H."/>
            <person name="Houbraken J."/>
            <person name="Oakley B."/>
            <person name="Pocsi I."/>
            <person name="Scazzocchio C."/>
            <person name="Seiboth B."/>
            <person name="vanKuyk P.A."/>
            <person name="Wortman J."/>
            <person name="Dyer P.S."/>
            <person name="Grigoriev I.V."/>
        </authorList>
    </citation>
    <scope>NUCLEOTIDE SEQUENCE [LARGE SCALE GENOMIC DNA]</scope>
    <source>
        <strain evidence="3">ITEM 5010</strain>
    </source>
</reference>
<dbReference type="PANTHER" id="PTHR42080:SF3">
    <property type="entry name" value="SRR1-LIKE DOMAIN-CONTAINING PROTEIN"/>
    <property type="match status" value="1"/>
</dbReference>
<feature type="domain" description="SRR1-like" evidence="1">
    <location>
        <begin position="32"/>
        <end position="204"/>
    </location>
</feature>
<proteinExistence type="predicted"/>
<protein>
    <recommendedName>
        <fullName evidence="1">SRR1-like domain-containing protein</fullName>
    </recommendedName>
</protein>
<keyword evidence="3" id="KW-1185">Reference proteome</keyword>
<dbReference type="InterPro" id="IPR012942">
    <property type="entry name" value="SRR1-like"/>
</dbReference>
<accession>A0A1R3RBK0</accession>
<dbReference type="Proteomes" id="UP000188318">
    <property type="component" value="Unassembled WGS sequence"/>
</dbReference>
<dbReference type="PANTHER" id="PTHR42080">
    <property type="entry name" value="SRR1 DOMAIN-CONTAINING PROTEIN"/>
    <property type="match status" value="1"/>
</dbReference>
<gene>
    <name evidence="2" type="ORF">ASPCADRAFT_9267</name>
</gene>
<dbReference type="OMA" id="RECTTEH"/>
<name>A0A1R3RBK0_ASPC5</name>
<dbReference type="EMBL" id="KV907509">
    <property type="protein sequence ID" value="OOF91856.1"/>
    <property type="molecule type" value="Genomic_DNA"/>
</dbReference>
<evidence type="ECO:0000313" key="2">
    <source>
        <dbReference type="EMBL" id="OOF91856.1"/>
    </source>
</evidence>
<dbReference type="AlphaFoldDB" id="A0A1R3RBK0"/>
<organism evidence="2 3">
    <name type="scientific">Aspergillus carbonarius (strain ITEM 5010)</name>
    <dbReference type="NCBI Taxonomy" id="602072"/>
    <lineage>
        <taxon>Eukaryota</taxon>
        <taxon>Fungi</taxon>
        <taxon>Dikarya</taxon>
        <taxon>Ascomycota</taxon>
        <taxon>Pezizomycotina</taxon>
        <taxon>Eurotiomycetes</taxon>
        <taxon>Eurotiomycetidae</taxon>
        <taxon>Eurotiales</taxon>
        <taxon>Aspergillaceae</taxon>
        <taxon>Aspergillus</taxon>
        <taxon>Aspergillus subgen. Circumdati</taxon>
    </lineage>
</organism>
<sequence>MGEARAVLQRSIRAWEESETCSHLKKTLFSVLSRHPINKIVGFPCSSISSPQEDDRNLRHGIQHALLLTVRRLLERTRECTTEHKLPCYVQDPIYNDIEKEVLQDQGMQVVEDPQGFLEVDESSMVFSCASNVAVKEMITELARPAIIIWERVKQSQIETGDEDDDNFFRSTDPVTPRVFDMLTNYYDNYTFLPDTNFGEMAVYVRKLSPN</sequence>
<dbReference type="VEuPathDB" id="FungiDB:ASPCADRAFT_9267"/>